<feature type="domain" description="DUF7580" evidence="2">
    <location>
        <begin position="155"/>
        <end position="377"/>
    </location>
</feature>
<evidence type="ECO:0000313" key="3">
    <source>
        <dbReference type="EMBL" id="CAG8974902.1"/>
    </source>
</evidence>
<gene>
    <name evidence="3" type="ORF">HYALB_00006686</name>
</gene>
<evidence type="ECO:0000313" key="4">
    <source>
        <dbReference type="Proteomes" id="UP000701801"/>
    </source>
</evidence>
<name>A0A9N9LLX1_9HELO</name>
<feature type="region of interest" description="Disordered" evidence="1">
    <location>
        <begin position="64"/>
        <end position="87"/>
    </location>
</feature>
<dbReference type="InterPro" id="IPR056002">
    <property type="entry name" value="DUF7580"/>
</dbReference>
<reference evidence="3" key="1">
    <citation type="submission" date="2021-07" db="EMBL/GenBank/DDBJ databases">
        <authorList>
            <person name="Durling M."/>
        </authorList>
    </citation>
    <scope>NUCLEOTIDE SEQUENCE</scope>
</reference>
<accession>A0A9N9LLX1</accession>
<evidence type="ECO:0000259" key="2">
    <source>
        <dbReference type="Pfam" id="PF24476"/>
    </source>
</evidence>
<keyword evidence="4" id="KW-1185">Reference proteome</keyword>
<sequence length="387" mass="43497">MRLQISPPSQSFATTSDNINCRLQSSVCLRSTKPHTRTLVVDMPGTNIKLLEDEWEPKRSIVSFTTPTSSDESRPSKALPPASKSLLPKKSSFRKSIMGKFKKEKTVTSSDLSSKALHPQLKPIPPISPVPNIIMTPASFEDSKPSSLSVAIDMIEINNLCDTIATYRTDSKQCCRLKGEEGSFALQPLGATDIGDTISLEEILRKESKISLTRRQRYNIALTLASSHLQLSSTSWISSQWRKSDIFFIRRSSNPDEIYLDKPYVTRNFMPNLLDTDHPQDHSLSNLGIMLLELCFGTALEDHQLRKKYPSSSTPNMFSDKAAALEWSHRAVEEAGPEFADAILWCLHNMPGSGESDNKLEKRREELFVKVVEPLKYCCDRFNTARI</sequence>
<dbReference type="EMBL" id="CAJVRM010000117">
    <property type="protein sequence ID" value="CAG8974902.1"/>
    <property type="molecule type" value="Genomic_DNA"/>
</dbReference>
<proteinExistence type="predicted"/>
<comment type="caution">
    <text evidence="3">The sequence shown here is derived from an EMBL/GenBank/DDBJ whole genome shotgun (WGS) entry which is preliminary data.</text>
</comment>
<dbReference type="AlphaFoldDB" id="A0A9N9LLX1"/>
<dbReference type="PANTHER" id="PTHR35186:SF4">
    <property type="entry name" value="PRION-INHIBITION AND PROPAGATION HELO DOMAIN-CONTAINING PROTEIN"/>
    <property type="match status" value="1"/>
</dbReference>
<evidence type="ECO:0000256" key="1">
    <source>
        <dbReference type="SAM" id="MobiDB-lite"/>
    </source>
</evidence>
<feature type="compositionally biased region" description="Low complexity" evidence="1">
    <location>
        <begin position="76"/>
        <end position="87"/>
    </location>
</feature>
<dbReference type="Pfam" id="PF24476">
    <property type="entry name" value="DUF7580"/>
    <property type="match status" value="1"/>
</dbReference>
<dbReference type="PANTHER" id="PTHR35186">
    <property type="entry name" value="ANK_REP_REGION DOMAIN-CONTAINING PROTEIN"/>
    <property type="match status" value="1"/>
</dbReference>
<dbReference type="OrthoDB" id="3509416at2759"/>
<dbReference type="Proteomes" id="UP000701801">
    <property type="component" value="Unassembled WGS sequence"/>
</dbReference>
<protein>
    <recommendedName>
        <fullName evidence="2">DUF7580 domain-containing protein</fullName>
    </recommendedName>
</protein>
<organism evidence="3 4">
    <name type="scientific">Hymenoscyphus albidus</name>
    <dbReference type="NCBI Taxonomy" id="595503"/>
    <lineage>
        <taxon>Eukaryota</taxon>
        <taxon>Fungi</taxon>
        <taxon>Dikarya</taxon>
        <taxon>Ascomycota</taxon>
        <taxon>Pezizomycotina</taxon>
        <taxon>Leotiomycetes</taxon>
        <taxon>Helotiales</taxon>
        <taxon>Helotiaceae</taxon>
        <taxon>Hymenoscyphus</taxon>
    </lineage>
</organism>